<dbReference type="EC" id="2.7.7.9" evidence="2 7"/>
<dbReference type="CDD" id="cd02541">
    <property type="entry name" value="UGPase_prokaryotic"/>
    <property type="match status" value="1"/>
</dbReference>
<proteinExistence type="inferred from homology"/>
<dbReference type="PANTHER" id="PTHR43197">
    <property type="entry name" value="UTP--GLUCOSE-1-PHOSPHATE URIDYLYLTRANSFERASE"/>
    <property type="match status" value="1"/>
</dbReference>
<protein>
    <recommendedName>
        <fullName evidence="3 7">UTP--glucose-1-phosphate uridylyltransferase</fullName>
        <ecNumber evidence="2 7">2.7.7.9</ecNumber>
    </recommendedName>
    <alternativeName>
        <fullName evidence="7">UDP-glucose pyrophosphorylase</fullName>
    </alternativeName>
</protein>
<accession>A0ABW8Z9Q3</accession>
<comment type="similarity">
    <text evidence="1 7">Belongs to the UDPGP type 2 family.</text>
</comment>
<evidence type="ECO:0000313" key="10">
    <source>
        <dbReference type="Proteomes" id="UP001629214"/>
    </source>
</evidence>
<reference evidence="9 10" key="1">
    <citation type="journal article" date="2024" name="Chem. Sci.">
        <title>Discovery of megapolipeptins by genome mining of a Burkholderiales bacteria collection.</title>
        <authorList>
            <person name="Paulo B.S."/>
            <person name="Recchia M.J.J."/>
            <person name="Lee S."/>
            <person name="Fergusson C.H."/>
            <person name="Romanowski S.B."/>
            <person name="Hernandez A."/>
            <person name="Krull N."/>
            <person name="Liu D.Y."/>
            <person name="Cavanagh H."/>
            <person name="Bos A."/>
            <person name="Gray C.A."/>
            <person name="Murphy B.T."/>
            <person name="Linington R.G."/>
            <person name="Eustaquio A.S."/>
        </authorList>
    </citation>
    <scope>NUCLEOTIDE SEQUENCE [LARGE SCALE GENOMIC DNA]</scope>
    <source>
        <strain evidence="9 10">RL21-008-BIB-B</strain>
    </source>
</reference>
<feature type="domain" description="Nucleotidyl transferase" evidence="8">
    <location>
        <begin position="11"/>
        <end position="273"/>
    </location>
</feature>
<dbReference type="Pfam" id="PF00483">
    <property type="entry name" value="NTP_transferase"/>
    <property type="match status" value="1"/>
</dbReference>
<evidence type="ECO:0000256" key="7">
    <source>
        <dbReference type="RuleBase" id="RU361259"/>
    </source>
</evidence>
<dbReference type="EMBL" id="JAQQFR010000009">
    <property type="protein sequence ID" value="MFL9879681.1"/>
    <property type="molecule type" value="Genomic_DNA"/>
</dbReference>
<organism evidence="9 10">
    <name type="scientific">Herbaspirillum rhizosphaerae</name>
    <dbReference type="NCBI Taxonomy" id="346179"/>
    <lineage>
        <taxon>Bacteria</taxon>
        <taxon>Pseudomonadati</taxon>
        <taxon>Pseudomonadota</taxon>
        <taxon>Betaproteobacteria</taxon>
        <taxon>Burkholderiales</taxon>
        <taxon>Oxalobacteraceae</taxon>
        <taxon>Herbaspirillum</taxon>
    </lineage>
</organism>
<dbReference type="GO" id="GO:0003983">
    <property type="term" value="F:UTP:glucose-1-phosphate uridylyltransferase activity"/>
    <property type="evidence" value="ECO:0007669"/>
    <property type="project" value="UniProtKB-EC"/>
</dbReference>
<dbReference type="SUPFAM" id="SSF53448">
    <property type="entry name" value="Nucleotide-diphospho-sugar transferases"/>
    <property type="match status" value="1"/>
</dbReference>
<keyword evidence="5 7" id="KW-0548">Nucleotidyltransferase</keyword>
<evidence type="ECO:0000256" key="6">
    <source>
        <dbReference type="ARBA" id="ARBA00048128"/>
    </source>
</evidence>
<dbReference type="InterPro" id="IPR005835">
    <property type="entry name" value="NTP_transferase_dom"/>
</dbReference>
<dbReference type="InterPro" id="IPR029044">
    <property type="entry name" value="Nucleotide-diphossugar_trans"/>
</dbReference>
<gene>
    <name evidence="9" type="primary">galU</name>
    <name evidence="9" type="ORF">PQR63_14875</name>
</gene>
<evidence type="ECO:0000256" key="5">
    <source>
        <dbReference type="ARBA" id="ARBA00022695"/>
    </source>
</evidence>
<dbReference type="RefSeq" id="WP_408168777.1">
    <property type="nucleotide sequence ID" value="NZ_JAQQFR010000009.1"/>
</dbReference>
<comment type="caution">
    <text evidence="9">The sequence shown here is derived from an EMBL/GenBank/DDBJ whole genome shotgun (WGS) entry which is preliminary data.</text>
</comment>
<sequence>MKKITKAVFPVAGLGSRFLPATKAQPKEMLPIVDKPLIQYAVEEAVEAGITEMIFITGRNKRAIEDHFDKAYELETELEAAGKTKLLEFARNVIPKHINCVYIRQSSPLGLGHAVLCAKSLVGDEPFAVVLADDFMDAPENGKNVLGQMIDVFEQEQKSLLAVQDVPRSETKQYGIVSTDADSPHSDRLDVISGIVEKPAPDVAPSTLAVVGRYVLTPAIFEHLENIGKGAGGEIQLTDGIADLMQNETVLAYRYEGQRYDCGSKLGYLKATVAMGAKHPEVGEEFSEYLREVHAADEEAQEVLQPPVRLAKIA</sequence>
<evidence type="ECO:0000256" key="4">
    <source>
        <dbReference type="ARBA" id="ARBA00022679"/>
    </source>
</evidence>
<keyword evidence="10" id="KW-1185">Reference proteome</keyword>
<dbReference type="Proteomes" id="UP001629214">
    <property type="component" value="Unassembled WGS sequence"/>
</dbReference>
<evidence type="ECO:0000256" key="3">
    <source>
        <dbReference type="ARBA" id="ARBA00019048"/>
    </source>
</evidence>
<comment type="catalytic activity">
    <reaction evidence="6 7">
        <text>alpha-D-glucose 1-phosphate + UTP + H(+) = UDP-alpha-D-glucose + diphosphate</text>
        <dbReference type="Rhea" id="RHEA:19889"/>
        <dbReference type="ChEBI" id="CHEBI:15378"/>
        <dbReference type="ChEBI" id="CHEBI:33019"/>
        <dbReference type="ChEBI" id="CHEBI:46398"/>
        <dbReference type="ChEBI" id="CHEBI:58601"/>
        <dbReference type="ChEBI" id="CHEBI:58885"/>
        <dbReference type="EC" id="2.7.7.9"/>
    </reaction>
</comment>
<dbReference type="PANTHER" id="PTHR43197:SF1">
    <property type="entry name" value="UTP--GLUCOSE-1-PHOSPHATE URIDYLYLTRANSFERASE"/>
    <property type="match status" value="1"/>
</dbReference>
<dbReference type="InterPro" id="IPR005771">
    <property type="entry name" value="GalU_uridylyltTrfase_bac/arc"/>
</dbReference>
<dbReference type="Gene3D" id="3.90.550.10">
    <property type="entry name" value="Spore Coat Polysaccharide Biosynthesis Protein SpsA, Chain A"/>
    <property type="match status" value="1"/>
</dbReference>
<name>A0ABW8Z9Q3_9BURK</name>
<keyword evidence="4 7" id="KW-0808">Transferase</keyword>
<evidence type="ECO:0000259" key="8">
    <source>
        <dbReference type="Pfam" id="PF00483"/>
    </source>
</evidence>
<dbReference type="NCBIfam" id="TIGR01099">
    <property type="entry name" value="galU"/>
    <property type="match status" value="1"/>
</dbReference>
<evidence type="ECO:0000256" key="1">
    <source>
        <dbReference type="ARBA" id="ARBA00006890"/>
    </source>
</evidence>
<evidence type="ECO:0000313" key="9">
    <source>
        <dbReference type="EMBL" id="MFL9879681.1"/>
    </source>
</evidence>
<evidence type="ECO:0000256" key="2">
    <source>
        <dbReference type="ARBA" id="ARBA00012415"/>
    </source>
</evidence>